<dbReference type="PANTHER" id="PTHR30108:SF7">
    <property type="entry name" value="3-POLYPRENYL-4-HYDROXYBENZOATE DECARBOXYLASE"/>
    <property type="match status" value="1"/>
</dbReference>
<dbReference type="Pfam" id="PF01977">
    <property type="entry name" value="UbiD"/>
    <property type="match status" value="1"/>
</dbReference>
<feature type="domain" description="3-octaprenyl-4-hydroxybenzoate carboxy-lyase-like N-terminal" evidence="2">
    <location>
        <begin position="10"/>
        <end position="88"/>
    </location>
</feature>
<accession>A0A381RS52</accession>
<dbReference type="Pfam" id="PF20695">
    <property type="entry name" value="UbiD_N"/>
    <property type="match status" value="1"/>
</dbReference>
<evidence type="ECO:0000259" key="2">
    <source>
        <dbReference type="Pfam" id="PF20695"/>
    </source>
</evidence>
<feature type="domain" description="3-octaprenyl-4-hydroxybenzoate carboxy-lyase-like Rift-related" evidence="1">
    <location>
        <begin position="121"/>
        <end position="314"/>
    </location>
</feature>
<dbReference type="Gene3D" id="3.40.1670.10">
    <property type="entry name" value="UbiD C-terminal domain-like"/>
    <property type="match status" value="1"/>
</dbReference>
<feature type="domain" description="3-octaprenyl-4-hydroxybenzoate carboxy-lyase-like C-terminal" evidence="3">
    <location>
        <begin position="320"/>
        <end position="440"/>
    </location>
</feature>
<protein>
    <recommendedName>
        <fullName evidence="5">4-hydroxybenzoate decarboxylase</fullName>
    </recommendedName>
</protein>
<evidence type="ECO:0008006" key="5">
    <source>
        <dbReference type="Google" id="ProtNLM"/>
    </source>
</evidence>
<dbReference type="GO" id="GO:0005737">
    <property type="term" value="C:cytoplasm"/>
    <property type="evidence" value="ECO:0007669"/>
    <property type="project" value="TreeGrafter"/>
</dbReference>
<dbReference type="Pfam" id="PF20696">
    <property type="entry name" value="UbiD_C"/>
    <property type="match status" value="1"/>
</dbReference>
<dbReference type="InterPro" id="IPR049383">
    <property type="entry name" value="UbiD-like_N"/>
</dbReference>
<dbReference type="InterPro" id="IPR048304">
    <property type="entry name" value="UbiD_Rift_dom"/>
</dbReference>
<dbReference type="InterPro" id="IPR049381">
    <property type="entry name" value="UbiD-like_C"/>
</dbReference>
<sequence length="600" mass="66449">MPFPDLRTFIERLRLDRDLVEVTTPVDPYLEAAEIHRRVVATGGPALLFTQVRGADFPLVTNLFGTTHRAELAFGDRPHRLVQQLVQLFETILPPTATKLWGARDLGFELLKIGLKKQGRGGPVTEVVTNDVHLERLPTLTTWPEDGGPFITLPLVFTQHPNGRSHNLGMYRLHVHDQQTTGMHWQIGKGGGFHYDVAESRGDALPATVFLGGPPALILSAIAPLPENVPELMLASLIGGERLRLTEGPWPHPLVASAEFALVGEVPPHERKPEGPFGDHYGYYSLQHDYPLFRVHTMAHRRDAIYPATVVGKPRQEDFFIGDLLQELLSPLFPIVMPAVKKLWSYGETGYHSLAAAIVKQRYAREAMASAFRILGEGQLSLTKFLLVTDRHVDLKDFPATLEHVLARTNPETDLYVFSNLSMDTLDYTGPEVNLGSKGVWLGLGDTVRELPRTFTGSELPQGVFDVQVFCGGCLVVGAPSRQVEPNIAARIASHSAFAEWPLIVITDEPGRAANSTINFLWTTFTRFEPAADIRARATKVVRNHLAYAAPITIDARLKTGFPKELTCRDDVAATVTRRWKEYFPAGGVEMGEADQSHLT</sequence>
<gene>
    <name evidence="4" type="ORF">METZ01_LOCUS46835</name>
</gene>
<dbReference type="SUPFAM" id="SSF143968">
    <property type="entry name" value="UbiD C-terminal domain-like"/>
    <property type="match status" value="1"/>
</dbReference>
<proteinExistence type="predicted"/>
<evidence type="ECO:0000313" key="4">
    <source>
        <dbReference type="EMBL" id="SUZ93981.1"/>
    </source>
</evidence>
<reference evidence="4" key="1">
    <citation type="submission" date="2018-05" db="EMBL/GenBank/DDBJ databases">
        <authorList>
            <person name="Lanie J.A."/>
            <person name="Ng W.-L."/>
            <person name="Kazmierczak K.M."/>
            <person name="Andrzejewski T.M."/>
            <person name="Davidsen T.M."/>
            <person name="Wayne K.J."/>
            <person name="Tettelin H."/>
            <person name="Glass J.I."/>
            <person name="Rusch D."/>
            <person name="Podicherti R."/>
            <person name="Tsui H.-C.T."/>
            <person name="Winkler M.E."/>
        </authorList>
    </citation>
    <scope>NUCLEOTIDE SEQUENCE</scope>
</reference>
<dbReference type="SUPFAM" id="SSF50475">
    <property type="entry name" value="FMN-binding split barrel"/>
    <property type="match status" value="1"/>
</dbReference>
<dbReference type="GO" id="GO:0016831">
    <property type="term" value="F:carboxy-lyase activity"/>
    <property type="evidence" value="ECO:0007669"/>
    <property type="project" value="InterPro"/>
</dbReference>
<organism evidence="4">
    <name type="scientific">marine metagenome</name>
    <dbReference type="NCBI Taxonomy" id="408172"/>
    <lineage>
        <taxon>unclassified sequences</taxon>
        <taxon>metagenomes</taxon>
        <taxon>ecological metagenomes</taxon>
    </lineage>
</organism>
<evidence type="ECO:0000259" key="1">
    <source>
        <dbReference type="Pfam" id="PF01977"/>
    </source>
</evidence>
<dbReference type="NCBIfam" id="TIGR00148">
    <property type="entry name" value="UbiD family decarboxylase"/>
    <property type="match status" value="1"/>
</dbReference>
<dbReference type="EMBL" id="UINC01002193">
    <property type="protein sequence ID" value="SUZ93981.1"/>
    <property type="molecule type" value="Genomic_DNA"/>
</dbReference>
<dbReference type="PANTHER" id="PTHR30108">
    <property type="entry name" value="3-OCTAPRENYL-4-HYDROXYBENZOATE CARBOXY-LYASE-RELATED"/>
    <property type="match status" value="1"/>
</dbReference>
<evidence type="ECO:0000259" key="3">
    <source>
        <dbReference type="Pfam" id="PF20696"/>
    </source>
</evidence>
<dbReference type="AlphaFoldDB" id="A0A381RS52"/>
<name>A0A381RS52_9ZZZZ</name>
<dbReference type="InterPro" id="IPR002830">
    <property type="entry name" value="UbiD"/>
</dbReference>